<keyword evidence="2" id="KW-1185">Reference proteome</keyword>
<organism evidence="1 2">
    <name type="scientific">Thalassoglobus polymorphus</name>
    <dbReference type="NCBI Taxonomy" id="2527994"/>
    <lineage>
        <taxon>Bacteria</taxon>
        <taxon>Pseudomonadati</taxon>
        <taxon>Planctomycetota</taxon>
        <taxon>Planctomycetia</taxon>
        <taxon>Planctomycetales</taxon>
        <taxon>Planctomycetaceae</taxon>
        <taxon>Thalassoglobus</taxon>
    </lineage>
</organism>
<sequence length="188" mass="21350">MTDFSTSIQKWVLNLTCILIPGMLFPGCSKDAALPQILPELHDETLEQLSFKIDGRDPAEEEIILTGGKEYLVSASYLKVTTEARKWSTISMLLLESDPDTGDPLIRKSKLLGLPDDENRISKGKREWESRKGNGLDGIYCRFPEKPGRYEVRLCWMHNPETVDEKISQSNSPLKFATPFYRAELTIK</sequence>
<protein>
    <submittedName>
        <fullName evidence="1">Uncharacterized protein</fullName>
    </submittedName>
</protein>
<evidence type="ECO:0000313" key="1">
    <source>
        <dbReference type="EMBL" id="QDT35303.1"/>
    </source>
</evidence>
<dbReference type="AlphaFoldDB" id="A0A517QUL1"/>
<dbReference type="Proteomes" id="UP000315724">
    <property type="component" value="Chromosome"/>
</dbReference>
<evidence type="ECO:0000313" key="2">
    <source>
        <dbReference type="Proteomes" id="UP000315724"/>
    </source>
</evidence>
<gene>
    <name evidence="1" type="ORF">Mal48_45790</name>
</gene>
<proteinExistence type="predicted"/>
<dbReference type="RefSeq" id="WP_145204652.1">
    <property type="nucleotide sequence ID" value="NZ_CP036267.1"/>
</dbReference>
<dbReference type="KEGG" id="tpol:Mal48_45790"/>
<reference evidence="1 2" key="1">
    <citation type="submission" date="2019-02" db="EMBL/GenBank/DDBJ databases">
        <title>Deep-cultivation of Planctomycetes and their phenomic and genomic characterization uncovers novel biology.</title>
        <authorList>
            <person name="Wiegand S."/>
            <person name="Jogler M."/>
            <person name="Boedeker C."/>
            <person name="Pinto D."/>
            <person name="Vollmers J."/>
            <person name="Rivas-Marin E."/>
            <person name="Kohn T."/>
            <person name="Peeters S.H."/>
            <person name="Heuer A."/>
            <person name="Rast P."/>
            <person name="Oberbeckmann S."/>
            <person name="Bunk B."/>
            <person name="Jeske O."/>
            <person name="Meyerdierks A."/>
            <person name="Storesund J.E."/>
            <person name="Kallscheuer N."/>
            <person name="Luecker S."/>
            <person name="Lage O.M."/>
            <person name="Pohl T."/>
            <person name="Merkel B.J."/>
            <person name="Hornburger P."/>
            <person name="Mueller R.-W."/>
            <person name="Bruemmer F."/>
            <person name="Labrenz M."/>
            <person name="Spormann A.M."/>
            <person name="Op den Camp H."/>
            <person name="Overmann J."/>
            <person name="Amann R."/>
            <person name="Jetten M.S.M."/>
            <person name="Mascher T."/>
            <person name="Medema M.H."/>
            <person name="Devos D.P."/>
            <person name="Kaster A.-K."/>
            <person name="Ovreas L."/>
            <person name="Rohde M."/>
            <person name="Galperin M.Y."/>
            <person name="Jogler C."/>
        </authorList>
    </citation>
    <scope>NUCLEOTIDE SEQUENCE [LARGE SCALE GENOMIC DNA]</scope>
    <source>
        <strain evidence="1 2">Mal48</strain>
    </source>
</reference>
<accession>A0A517QUL1</accession>
<dbReference type="EMBL" id="CP036267">
    <property type="protein sequence ID" value="QDT35303.1"/>
    <property type="molecule type" value="Genomic_DNA"/>
</dbReference>
<name>A0A517QUL1_9PLAN</name>